<dbReference type="GO" id="GO:0006869">
    <property type="term" value="P:lipid transport"/>
    <property type="evidence" value="ECO:0007669"/>
    <property type="project" value="UniProtKB-KW"/>
</dbReference>
<feature type="domain" description="ABC transporter" evidence="12">
    <location>
        <begin position="334"/>
        <end position="572"/>
    </location>
</feature>
<evidence type="ECO:0000313" key="15">
    <source>
        <dbReference type="Proteomes" id="UP000470302"/>
    </source>
</evidence>
<keyword evidence="6 14" id="KW-0067">ATP-binding</keyword>
<dbReference type="PROSITE" id="PS50929">
    <property type="entry name" value="ABC_TM1F"/>
    <property type="match status" value="1"/>
</dbReference>
<evidence type="ECO:0000256" key="6">
    <source>
        <dbReference type="ARBA" id="ARBA00022840"/>
    </source>
</evidence>
<dbReference type="EMBL" id="WWCW01000294">
    <property type="protein sequence ID" value="MYM91865.1"/>
    <property type="molecule type" value="Genomic_DNA"/>
</dbReference>
<dbReference type="Pfam" id="PF00664">
    <property type="entry name" value="ABC_membrane"/>
    <property type="match status" value="1"/>
</dbReference>
<dbReference type="FunFam" id="3.40.50.300:FF:000140">
    <property type="entry name" value="Lipid A export ATP-binding/permease protein MsbA"/>
    <property type="match status" value="1"/>
</dbReference>
<evidence type="ECO:0000256" key="10">
    <source>
        <dbReference type="ARBA" id="ARBA00023136"/>
    </source>
</evidence>
<dbReference type="InterPro" id="IPR027417">
    <property type="entry name" value="P-loop_NTPase"/>
</dbReference>
<dbReference type="InterPro" id="IPR003439">
    <property type="entry name" value="ABC_transporter-like_ATP-bd"/>
</dbReference>
<comment type="subcellular location">
    <subcellularLocation>
        <location evidence="1">Cell membrane</location>
        <topology evidence="1">Multi-pass membrane protein</topology>
    </subcellularLocation>
</comment>
<dbReference type="PANTHER" id="PTHR43394:SF1">
    <property type="entry name" value="ATP-BINDING CASSETTE SUB-FAMILY B MEMBER 10, MITOCHONDRIAL"/>
    <property type="match status" value="1"/>
</dbReference>
<sequence>MNFEPHLERLRLIHPVRRQVAAAVFFMGLGVLIQLVFPKGVAYFIDHVQELRLETISAPVVGLGLLWLLVQAAASTLRYYYFELAGHLIINGVRRRLFDVLINQPVSFFDRHHVGEITSRLSGDVQSLHQSLTMGGANALQSLFMFGGGVAMLLYISPLLSVMLLVFVPASLYFGKVSGASHRDYAKAVQACMADSGRVAQEHFAHVRLVHAFNQQGGASASYAEACRRLLELSMASTRRQSAFRAGLSVLDFGALLCALGLGAYLIGRHALSVGDLMAFVIYSNIVTQAAGALSESWNMWMRSMGATDRIFEIMRTHRPPPAPRPQAPISGRLGFEDVVFSYPERPGVRALDGVGFAIAAGEKVALVGTSGAGKSTIAALVLGHYQPDGGRLLFDGLPAAGLDLAVIRRGIAVVEQEPSLFSGSIADNIAFAVPERKVPLEEVMAAARLAHAHEFIHAFPQGYDTVVGEHGVQLSGGQKQRVAIARALLRDPAILILDEATSALDASSEQLVQGALDRLMAGRTTIIIAHRFSTIAKADRILVLEQGRLVQQGSHEQLVRQLDGAYFRLVKDQMFAPRPEATLPA</sequence>
<dbReference type="PROSITE" id="PS00211">
    <property type="entry name" value="ABC_TRANSPORTER_1"/>
    <property type="match status" value="1"/>
</dbReference>
<feature type="transmembrane region" description="Helical" evidence="11">
    <location>
        <begin position="243"/>
        <end position="265"/>
    </location>
</feature>
<evidence type="ECO:0000259" key="12">
    <source>
        <dbReference type="PROSITE" id="PS50893"/>
    </source>
</evidence>
<dbReference type="Proteomes" id="UP000470302">
    <property type="component" value="Unassembled WGS sequence"/>
</dbReference>
<dbReference type="GO" id="GO:0005886">
    <property type="term" value="C:plasma membrane"/>
    <property type="evidence" value="ECO:0007669"/>
    <property type="project" value="UniProtKB-SubCell"/>
</dbReference>
<keyword evidence="8 11" id="KW-1133">Transmembrane helix</keyword>
<evidence type="ECO:0000256" key="2">
    <source>
        <dbReference type="ARBA" id="ARBA00022448"/>
    </source>
</evidence>
<feature type="transmembrane region" description="Helical" evidence="11">
    <location>
        <begin position="20"/>
        <end position="44"/>
    </location>
</feature>
<dbReference type="PANTHER" id="PTHR43394">
    <property type="entry name" value="ATP-DEPENDENT PERMEASE MDL1, MITOCHONDRIAL"/>
    <property type="match status" value="1"/>
</dbReference>
<feature type="domain" description="ABC transmembrane type-1" evidence="13">
    <location>
        <begin position="21"/>
        <end position="303"/>
    </location>
</feature>
<evidence type="ECO:0000256" key="5">
    <source>
        <dbReference type="ARBA" id="ARBA00022741"/>
    </source>
</evidence>
<dbReference type="Gene3D" id="1.20.1560.10">
    <property type="entry name" value="ABC transporter type 1, transmembrane domain"/>
    <property type="match status" value="1"/>
</dbReference>
<gene>
    <name evidence="14" type="ORF">GTP91_32400</name>
</gene>
<dbReference type="InterPro" id="IPR036640">
    <property type="entry name" value="ABC1_TM_sf"/>
</dbReference>
<evidence type="ECO:0000256" key="8">
    <source>
        <dbReference type="ARBA" id="ARBA00022989"/>
    </source>
</evidence>
<dbReference type="RefSeq" id="WP_161100422.1">
    <property type="nucleotide sequence ID" value="NZ_WWCW01000294.1"/>
</dbReference>
<comment type="caution">
    <text evidence="14">The sequence shown here is derived from an EMBL/GenBank/DDBJ whole genome shotgun (WGS) entry which is preliminary data.</text>
</comment>
<dbReference type="InterPro" id="IPR039421">
    <property type="entry name" value="Type_1_exporter"/>
</dbReference>
<dbReference type="GO" id="GO:0016887">
    <property type="term" value="F:ATP hydrolysis activity"/>
    <property type="evidence" value="ECO:0007669"/>
    <property type="project" value="InterPro"/>
</dbReference>
<feature type="transmembrane region" description="Helical" evidence="11">
    <location>
        <begin position="152"/>
        <end position="174"/>
    </location>
</feature>
<organism evidence="14 15">
    <name type="scientific">Duganella vulcania</name>
    <dbReference type="NCBI Taxonomy" id="2692166"/>
    <lineage>
        <taxon>Bacteria</taxon>
        <taxon>Pseudomonadati</taxon>
        <taxon>Pseudomonadota</taxon>
        <taxon>Betaproteobacteria</taxon>
        <taxon>Burkholderiales</taxon>
        <taxon>Oxalobacteraceae</taxon>
        <taxon>Telluria group</taxon>
        <taxon>Duganella</taxon>
    </lineage>
</organism>
<dbReference type="SMART" id="SM00382">
    <property type="entry name" value="AAA"/>
    <property type="match status" value="1"/>
</dbReference>
<accession>A0A845GEN3</accession>
<reference evidence="14 15" key="1">
    <citation type="submission" date="2020-01" db="EMBL/GenBank/DDBJ databases">
        <title>Novel species isolated from a subtropical stream in China.</title>
        <authorList>
            <person name="Lu H."/>
        </authorList>
    </citation>
    <scope>NUCLEOTIDE SEQUENCE [LARGE SCALE GENOMIC DNA]</scope>
    <source>
        <strain evidence="14 15">FT82W</strain>
    </source>
</reference>
<keyword evidence="3" id="KW-1003">Cell membrane</keyword>
<dbReference type="Pfam" id="PF00005">
    <property type="entry name" value="ABC_tran"/>
    <property type="match status" value="1"/>
</dbReference>
<keyword evidence="9" id="KW-0445">Lipid transport</keyword>
<name>A0A845GEN3_9BURK</name>
<keyword evidence="4 11" id="KW-0812">Transmembrane</keyword>
<dbReference type="InterPro" id="IPR017871">
    <property type="entry name" value="ABC_transporter-like_CS"/>
</dbReference>
<keyword evidence="5" id="KW-0547">Nucleotide-binding</keyword>
<evidence type="ECO:0000256" key="9">
    <source>
        <dbReference type="ARBA" id="ARBA00023055"/>
    </source>
</evidence>
<keyword evidence="10 11" id="KW-0472">Membrane</keyword>
<dbReference type="PROSITE" id="PS50893">
    <property type="entry name" value="ABC_TRANSPORTER_2"/>
    <property type="match status" value="1"/>
</dbReference>
<dbReference type="InterPro" id="IPR003593">
    <property type="entry name" value="AAA+_ATPase"/>
</dbReference>
<evidence type="ECO:0000256" key="3">
    <source>
        <dbReference type="ARBA" id="ARBA00022475"/>
    </source>
</evidence>
<dbReference type="SUPFAM" id="SSF52540">
    <property type="entry name" value="P-loop containing nucleoside triphosphate hydrolases"/>
    <property type="match status" value="1"/>
</dbReference>
<dbReference type="Gene3D" id="3.40.50.300">
    <property type="entry name" value="P-loop containing nucleotide triphosphate hydrolases"/>
    <property type="match status" value="1"/>
</dbReference>
<evidence type="ECO:0000259" key="13">
    <source>
        <dbReference type="PROSITE" id="PS50929"/>
    </source>
</evidence>
<dbReference type="CDD" id="cd18557">
    <property type="entry name" value="ABC_6TM_TAP_ABCB8_10_like"/>
    <property type="match status" value="1"/>
</dbReference>
<dbReference type="InterPro" id="IPR011527">
    <property type="entry name" value="ABC1_TM_dom"/>
</dbReference>
<evidence type="ECO:0000256" key="4">
    <source>
        <dbReference type="ARBA" id="ARBA00022692"/>
    </source>
</evidence>
<evidence type="ECO:0000256" key="7">
    <source>
        <dbReference type="ARBA" id="ARBA00022967"/>
    </source>
</evidence>
<keyword evidence="7" id="KW-1278">Translocase</keyword>
<evidence type="ECO:0000313" key="14">
    <source>
        <dbReference type="EMBL" id="MYM91865.1"/>
    </source>
</evidence>
<feature type="transmembrane region" description="Helical" evidence="11">
    <location>
        <begin position="56"/>
        <end position="74"/>
    </location>
</feature>
<dbReference type="SUPFAM" id="SSF90123">
    <property type="entry name" value="ABC transporter transmembrane region"/>
    <property type="match status" value="1"/>
</dbReference>
<dbReference type="GO" id="GO:0015421">
    <property type="term" value="F:ABC-type oligopeptide transporter activity"/>
    <property type="evidence" value="ECO:0007669"/>
    <property type="project" value="TreeGrafter"/>
</dbReference>
<evidence type="ECO:0000256" key="1">
    <source>
        <dbReference type="ARBA" id="ARBA00004651"/>
    </source>
</evidence>
<evidence type="ECO:0000256" key="11">
    <source>
        <dbReference type="SAM" id="Phobius"/>
    </source>
</evidence>
<dbReference type="AlphaFoldDB" id="A0A845GEN3"/>
<protein>
    <submittedName>
        <fullName evidence="14">ATP-binding cassette domain-containing protein</fullName>
    </submittedName>
</protein>
<keyword evidence="2" id="KW-0813">Transport</keyword>
<proteinExistence type="predicted"/>
<dbReference type="GO" id="GO:0005524">
    <property type="term" value="F:ATP binding"/>
    <property type="evidence" value="ECO:0007669"/>
    <property type="project" value="UniProtKB-KW"/>
</dbReference>